<evidence type="ECO:0000313" key="3">
    <source>
        <dbReference type="Proteomes" id="UP000025047"/>
    </source>
</evidence>
<name>A0A017HDK3_9RHOB</name>
<comment type="caution">
    <text evidence="2">The sequence shown here is derived from an EMBL/GenBank/DDBJ whole genome shotgun (WGS) entry which is preliminary data.</text>
</comment>
<proteinExistence type="predicted"/>
<dbReference type="InterPro" id="IPR019999">
    <property type="entry name" value="Anth_synth_I-like"/>
</dbReference>
<dbReference type="EMBL" id="APGJ01000004">
    <property type="protein sequence ID" value="EYD72238.1"/>
    <property type="molecule type" value="Genomic_DNA"/>
</dbReference>
<organism evidence="2 3">
    <name type="scientific">Limimaricola hongkongensis DSM 17492</name>
    <dbReference type="NCBI Taxonomy" id="1122180"/>
    <lineage>
        <taxon>Bacteria</taxon>
        <taxon>Pseudomonadati</taxon>
        <taxon>Pseudomonadota</taxon>
        <taxon>Alphaproteobacteria</taxon>
        <taxon>Rhodobacterales</taxon>
        <taxon>Paracoccaceae</taxon>
        <taxon>Limimaricola</taxon>
    </lineage>
</organism>
<dbReference type="eggNOG" id="COG0147">
    <property type="taxonomic scope" value="Bacteria"/>
</dbReference>
<dbReference type="InterPro" id="IPR005802">
    <property type="entry name" value="ADC_synth_comp_1"/>
</dbReference>
<evidence type="ECO:0000259" key="1">
    <source>
        <dbReference type="Pfam" id="PF00425"/>
    </source>
</evidence>
<dbReference type="PRINTS" id="PR00095">
    <property type="entry name" value="ANTSNTHASEI"/>
</dbReference>
<dbReference type="NCBIfam" id="TIGR00553">
    <property type="entry name" value="pabB"/>
    <property type="match status" value="1"/>
</dbReference>
<dbReference type="GO" id="GO:0009396">
    <property type="term" value="P:folic acid-containing compound biosynthetic process"/>
    <property type="evidence" value="ECO:0007669"/>
    <property type="project" value="InterPro"/>
</dbReference>
<dbReference type="NCBIfam" id="NF005698">
    <property type="entry name" value="PRK07508.1"/>
    <property type="match status" value="1"/>
</dbReference>
<dbReference type="PATRIC" id="fig|1122180.6.peg.1023"/>
<dbReference type="OrthoDB" id="9803598at2"/>
<reference evidence="2 3" key="1">
    <citation type="submission" date="2013-03" db="EMBL/GenBank/DDBJ databases">
        <authorList>
            <person name="Fiebig A."/>
            <person name="Goeker M."/>
            <person name="Klenk H.-P.P."/>
        </authorList>
    </citation>
    <scope>NUCLEOTIDE SEQUENCE [LARGE SCALE GENOMIC DNA]</scope>
    <source>
        <strain evidence="2 3">DSM 17492</strain>
    </source>
</reference>
<dbReference type="Proteomes" id="UP000025047">
    <property type="component" value="Unassembled WGS sequence"/>
</dbReference>
<accession>A0A017HDK3</accession>
<dbReference type="Gene3D" id="3.60.120.10">
    <property type="entry name" value="Anthranilate synthase"/>
    <property type="match status" value="1"/>
</dbReference>
<dbReference type="PANTHER" id="PTHR11236:SF50">
    <property type="entry name" value="AMINODEOXYCHORISMATE SYNTHASE COMPONENT 1"/>
    <property type="match status" value="1"/>
</dbReference>
<gene>
    <name evidence="2" type="ORF">Lokhon_01031</name>
</gene>
<dbReference type="GO" id="GO:0000162">
    <property type="term" value="P:L-tryptophan biosynthetic process"/>
    <property type="evidence" value="ECO:0007669"/>
    <property type="project" value="TreeGrafter"/>
</dbReference>
<dbReference type="SUPFAM" id="SSF56322">
    <property type="entry name" value="ADC synthase"/>
    <property type="match status" value="1"/>
</dbReference>
<feature type="domain" description="Chorismate-utilising enzyme C-terminal" evidence="1">
    <location>
        <begin position="108"/>
        <end position="361"/>
    </location>
</feature>
<dbReference type="InterPro" id="IPR015890">
    <property type="entry name" value="Chorismate_C"/>
</dbReference>
<dbReference type="STRING" id="1122180.Lokhon_01031"/>
<dbReference type="InterPro" id="IPR005801">
    <property type="entry name" value="ADC_synthase"/>
</dbReference>
<dbReference type="EC" id="2.6.1.85" evidence="2"/>
<dbReference type="AlphaFoldDB" id="A0A017HDK3"/>
<keyword evidence="3" id="KW-1185">Reference proteome</keyword>
<dbReference type="PANTHER" id="PTHR11236">
    <property type="entry name" value="AMINOBENZOATE/ANTHRANILATE SYNTHASE"/>
    <property type="match status" value="1"/>
</dbReference>
<evidence type="ECO:0000313" key="2">
    <source>
        <dbReference type="EMBL" id="EYD72238.1"/>
    </source>
</evidence>
<dbReference type="GO" id="GO:0046820">
    <property type="term" value="F:4-amino-4-deoxychorismate synthase activity"/>
    <property type="evidence" value="ECO:0007669"/>
    <property type="project" value="UniProtKB-EC"/>
</dbReference>
<sequence>MRIGFDRGPGGGAVRFSRPRRLIEAWQPAGVPLALAAAEAARAEGAWIAGYASYELGYALERRLTPLMPEKRRLPLLRFGVFEKGPEDWRPAPGPAGLGEFTPRWQAADHRAALERVRGYIGAGDIYQANLTFPLDAACSGSAEALYTALSRGQPVAHGALVEQEGLPALVSRSPELFFATDGAGGIETRPMKGTRPRGATEQEDAAHRAFLASDDKNRAENLMIVDLLRNDLSRVAQPGSVAVPKLFDIETYASVHQMVSHVTARLAPGAGLAAILAALFPCGSITGAPKLRAMEIIRELEPWPREAYCGAIGWAAPDGRSSFNVAIRTLLVEAGRATLNVGGGIVWDSEAASEWDEALWKTRFARILG</sequence>
<dbReference type="RefSeq" id="WP_017928178.1">
    <property type="nucleotide sequence ID" value="NZ_KB822997.1"/>
</dbReference>
<dbReference type="HOGENOM" id="CLU_006493_1_2_5"/>
<protein>
    <submittedName>
        <fullName evidence="2">Para-aminobenzoate synthase, aminase component</fullName>
        <ecNumber evidence="2">2.6.1.85</ecNumber>
    </submittedName>
</protein>
<keyword evidence="2" id="KW-0032">Aminotransferase</keyword>
<keyword evidence="2" id="KW-0808">Transferase</keyword>
<dbReference type="Pfam" id="PF00425">
    <property type="entry name" value="Chorismate_bind"/>
    <property type="match status" value="1"/>
</dbReference>